<proteinExistence type="predicted"/>
<evidence type="ECO:0000259" key="1">
    <source>
        <dbReference type="Pfam" id="PF13401"/>
    </source>
</evidence>
<dbReference type="GO" id="GO:0016887">
    <property type="term" value="F:ATP hydrolysis activity"/>
    <property type="evidence" value="ECO:0007669"/>
    <property type="project" value="InterPro"/>
</dbReference>
<protein>
    <recommendedName>
        <fullName evidence="1">ORC1/DEAH AAA+ ATPase domain-containing protein</fullName>
    </recommendedName>
</protein>
<evidence type="ECO:0000313" key="2">
    <source>
        <dbReference type="EMBL" id="PZO90763.1"/>
    </source>
</evidence>
<name>A0A2W5A8Y9_9SPHN</name>
<dbReference type="Pfam" id="PF13401">
    <property type="entry name" value="AAA_22"/>
    <property type="match status" value="1"/>
</dbReference>
<sequence>MDRRLDIGQGIMGIGVVEAICRRELIEFEDGLALCADRHRQAARRDLPASIPPAVLEALLRSTAVHTAYSRFWISYEELKTPLLQAADGPDERKIATDLLLFAGAIRPAIVQSTAALSVIDALDGEVAAWLQPLRTVIADVAQSHLAGIAEIAAPADLELQRQRLEDVRKRLEEWRDAAPARKTNYQPATLVWNHLISADGPIGKSISAALASDEKATAQIQEWVADLDDDSDQAIDDAHTTVSRGIRKDAIEGNARKQLRGLIGSATELLGEWIDIQSVQGAREDRFRLNRDRLLSVMADAQPYADKETAIENFFGRENELDTLLDPYGASFVYGGRQLGKTALLRQIELRQRDSPDRVAVYCYIKPVGESLSADSVWDKIRAALVDRGLALVKSGLVPDQLQSWVQDKPGRYLLIMLDEADAFLESEMANNFPQIERMKALMAGTGRSIKFVFAGLHNVQRFYRAPNSPLVHLGAPVNVGPLLGTDRRAARQMALEPMAALGFTFKDTIDAYHMLSLIGF</sequence>
<gene>
    <name evidence="2" type="ORF">DI623_05740</name>
</gene>
<accession>A0A2W5A8Y9</accession>
<dbReference type="EMBL" id="QFNN01000021">
    <property type="protein sequence ID" value="PZO90763.1"/>
    <property type="molecule type" value="Genomic_DNA"/>
</dbReference>
<dbReference type="InterPro" id="IPR027417">
    <property type="entry name" value="P-loop_NTPase"/>
</dbReference>
<dbReference type="SUPFAM" id="SSF52540">
    <property type="entry name" value="P-loop containing nucleoside triphosphate hydrolases"/>
    <property type="match status" value="1"/>
</dbReference>
<feature type="domain" description="ORC1/DEAH AAA+ ATPase" evidence="1">
    <location>
        <begin position="331"/>
        <end position="461"/>
    </location>
</feature>
<dbReference type="Proteomes" id="UP000249066">
    <property type="component" value="Unassembled WGS sequence"/>
</dbReference>
<reference evidence="2 3" key="1">
    <citation type="submission" date="2017-08" db="EMBL/GenBank/DDBJ databases">
        <title>Infants hospitalized years apart are colonized by the same room-sourced microbial strains.</title>
        <authorList>
            <person name="Brooks B."/>
            <person name="Olm M.R."/>
            <person name="Firek B.A."/>
            <person name="Baker R."/>
            <person name="Thomas B.C."/>
            <person name="Morowitz M.J."/>
            <person name="Banfield J.F."/>
        </authorList>
    </citation>
    <scope>NUCLEOTIDE SEQUENCE [LARGE SCALE GENOMIC DNA]</scope>
    <source>
        <strain evidence="2">S2_018_000_R2_101</strain>
    </source>
</reference>
<organism evidence="2 3">
    <name type="scientific">Sphingomonas sanxanigenens</name>
    <dbReference type="NCBI Taxonomy" id="397260"/>
    <lineage>
        <taxon>Bacteria</taxon>
        <taxon>Pseudomonadati</taxon>
        <taxon>Pseudomonadota</taxon>
        <taxon>Alphaproteobacteria</taxon>
        <taxon>Sphingomonadales</taxon>
        <taxon>Sphingomonadaceae</taxon>
        <taxon>Sphingomonas</taxon>
    </lineage>
</organism>
<evidence type="ECO:0000313" key="3">
    <source>
        <dbReference type="Proteomes" id="UP000249066"/>
    </source>
</evidence>
<comment type="caution">
    <text evidence="2">The sequence shown here is derived from an EMBL/GenBank/DDBJ whole genome shotgun (WGS) entry which is preliminary data.</text>
</comment>
<dbReference type="Gene3D" id="3.40.50.300">
    <property type="entry name" value="P-loop containing nucleotide triphosphate hydrolases"/>
    <property type="match status" value="1"/>
</dbReference>
<dbReference type="AlphaFoldDB" id="A0A2W5A8Y9"/>
<dbReference type="InterPro" id="IPR049945">
    <property type="entry name" value="AAA_22"/>
</dbReference>